<protein>
    <recommendedName>
        <fullName evidence="3">Cas10/Cmr2 second palm domain-containing protein</fullName>
    </recommendedName>
</protein>
<dbReference type="InterPro" id="IPR043128">
    <property type="entry name" value="Rev_trsase/Diguanyl_cyclase"/>
</dbReference>
<keyword evidence="1" id="KW-0547">Nucleotide-binding</keyword>
<dbReference type="GO" id="GO:0051607">
    <property type="term" value="P:defense response to virus"/>
    <property type="evidence" value="ECO:0007669"/>
    <property type="project" value="UniProtKB-KW"/>
</dbReference>
<proteinExistence type="predicted"/>
<evidence type="ECO:0000256" key="2">
    <source>
        <dbReference type="ARBA" id="ARBA00023118"/>
    </source>
</evidence>
<dbReference type="KEGG" id="swo:Swol_2528"/>
<gene>
    <name evidence="4" type="ordered locus">Swol_2528</name>
</gene>
<feature type="domain" description="Cas10/Cmr2 second palm" evidence="3">
    <location>
        <begin position="237"/>
        <end position="384"/>
    </location>
</feature>
<dbReference type="STRING" id="335541.Swol_2528"/>
<dbReference type="EMBL" id="CP000448">
    <property type="protein sequence ID" value="ABI69816.1"/>
    <property type="molecule type" value="Genomic_DNA"/>
</dbReference>
<dbReference type="AlphaFoldDB" id="Q0ATY8"/>
<dbReference type="HOGENOM" id="CLU_037606_0_0_9"/>
<evidence type="ECO:0000259" key="3">
    <source>
        <dbReference type="Pfam" id="PF22335"/>
    </source>
</evidence>
<dbReference type="Gene3D" id="3.30.70.270">
    <property type="match status" value="1"/>
</dbReference>
<evidence type="ECO:0000313" key="5">
    <source>
        <dbReference type="Proteomes" id="UP000001968"/>
    </source>
</evidence>
<reference evidence="5" key="1">
    <citation type="journal article" date="2010" name="Environ. Microbiol.">
        <title>The genome of Syntrophomonas wolfei: new insights into syntrophic metabolism and biohydrogen production.</title>
        <authorList>
            <person name="Sieber J.R."/>
            <person name="Sims D.R."/>
            <person name="Han C."/>
            <person name="Kim E."/>
            <person name="Lykidis A."/>
            <person name="Lapidus A.L."/>
            <person name="McDonnald E."/>
            <person name="Rohlin L."/>
            <person name="Culley D.E."/>
            <person name="Gunsalus R."/>
            <person name="McInerney M.J."/>
        </authorList>
    </citation>
    <scope>NUCLEOTIDE SEQUENCE [LARGE SCALE GENOMIC DNA]</scope>
    <source>
        <strain evidence="5">DSM 2245B / Goettingen</strain>
    </source>
</reference>
<accession>Q0ATY8</accession>
<dbReference type="Proteomes" id="UP000001968">
    <property type="component" value="Chromosome"/>
</dbReference>
<dbReference type="OrthoDB" id="442064at2"/>
<organism evidence="4 5">
    <name type="scientific">Syntrophomonas wolfei subsp. wolfei (strain DSM 2245B / Goettingen)</name>
    <dbReference type="NCBI Taxonomy" id="335541"/>
    <lineage>
        <taxon>Bacteria</taxon>
        <taxon>Bacillati</taxon>
        <taxon>Bacillota</taxon>
        <taxon>Clostridia</taxon>
        <taxon>Eubacteriales</taxon>
        <taxon>Syntrophomonadaceae</taxon>
        <taxon>Syntrophomonas</taxon>
    </lineage>
</organism>
<keyword evidence="5" id="KW-1185">Reference proteome</keyword>
<keyword evidence="2" id="KW-0051">Antiviral defense</keyword>
<dbReference type="InterPro" id="IPR054767">
    <property type="entry name" value="Cas10-Cmr2_palm2"/>
</dbReference>
<dbReference type="GO" id="GO:0000166">
    <property type="term" value="F:nucleotide binding"/>
    <property type="evidence" value="ECO:0007669"/>
    <property type="project" value="UniProtKB-KW"/>
</dbReference>
<evidence type="ECO:0000256" key="1">
    <source>
        <dbReference type="ARBA" id="ARBA00022741"/>
    </source>
</evidence>
<dbReference type="eggNOG" id="COG1353">
    <property type="taxonomic scope" value="Bacteria"/>
</dbReference>
<evidence type="ECO:0000313" key="4">
    <source>
        <dbReference type="EMBL" id="ABI69816.1"/>
    </source>
</evidence>
<sequence>MDTYCAVLMDVISIQKYIFSSNELRYNLGASHMVKTLFEDNAAEAIKKACNINDEERIRRVMAEWRNNPDKILMEEDASIPFEIGVSGGGKALIFFREKDTADDTARKFIKIFTKSLLIDAPGLQLAVAKEDNFPLQEGFAEQLVKLFEQLIINRNQYFPVTTLPMHGITATGSEVGTGLNIFSEQRKKYLSCEAEAKITAAEKAAKALQRDYTEELKGYHFTEQVDQLGQVEGDSYTAIVHIDGNGIGNWFQKSSNLADYRARSINMQRITEDSFRTIISEVVDMVDKLKDVPGFAIKDNLPLRPLIQGGDDLTFICHGKLGLYLAERFLNIWTQKANQELNDLPVGGFSACAGVAIAKTKYPFYRTYKVAEELCSLAKECHREKGGSWLDFYIISGTKSGSISNIRKEEHVSHGLQLYFGPYIIDNKNDNKALGYLKDGIRGFYEDRFWTGPHLKELRAAFNSGSEVLNTLLIDMAARGGFLPNKGHEKYDKNYSDKGYIDKETPYFDMLEIMEFYPRFLLERG</sequence>
<dbReference type="Pfam" id="PF22335">
    <property type="entry name" value="Cas10-Cmr2_palm2"/>
    <property type="match status" value="1"/>
</dbReference>
<name>Q0ATY8_SYNWW</name>